<dbReference type="Proteomes" id="UP000233343">
    <property type="component" value="Unassembled WGS sequence"/>
</dbReference>
<dbReference type="AlphaFoldDB" id="A0A2N0ZLM9"/>
<dbReference type="SMART" id="SM00347">
    <property type="entry name" value="HTH_MARR"/>
    <property type="match status" value="1"/>
</dbReference>
<feature type="domain" description="HTH marR-type" evidence="2">
    <location>
        <begin position="6"/>
        <end position="137"/>
    </location>
</feature>
<dbReference type="SUPFAM" id="SSF46785">
    <property type="entry name" value="Winged helix' DNA-binding domain"/>
    <property type="match status" value="1"/>
</dbReference>
<dbReference type="Pfam" id="PF01047">
    <property type="entry name" value="MarR"/>
    <property type="match status" value="1"/>
</dbReference>
<name>A0A2N0ZLM9_9BACI</name>
<dbReference type="GO" id="GO:0003700">
    <property type="term" value="F:DNA-binding transcription factor activity"/>
    <property type="evidence" value="ECO:0007669"/>
    <property type="project" value="InterPro"/>
</dbReference>
<dbReference type="EMBL" id="PISD01000008">
    <property type="protein sequence ID" value="PKG30409.1"/>
    <property type="molecule type" value="Genomic_DNA"/>
</dbReference>
<dbReference type="PANTHER" id="PTHR33164">
    <property type="entry name" value="TRANSCRIPTIONAL REGULATOR, MARR FAMILY"/>
    <property type="match status" value="1"/>
</dbReference>
<organism evidence="3 4">
    <name type="scientific">Cytobacillus horneckiae</name>
    <dbReference type="NCBI Taxonomy" id="549687"/>
    <lineage>
        <taxon>Bacteria</taxon>
        <taxon>Bacillati</taxon>
        <taxon>Bacillota</taxon>
        <taxon>Bacilli</taxon>
        <taxon>Bacillales</taxon>
        <taxon>Bacillaceae</taxon>
        <taxon>Cytobacillus</taxon>
    </lineage>
</organism>
<dbReference type="PANTHER" id="PTHR33164:SF57">
    <property type="entry name" value="MARR-FAMILY TRANSCRIPTIONAL REGULATOR"/>
    <property type="match status" value="1"/>
</dbReference>
<dbReference type="GO" id="GO:0003677">
    <property type="term" value="F:DNA binding"/>
    <property type="evidence" value="ECO:0007669"/>
    <property type="project" value="UniProtKB-KW"/>
</dbReference>
<reference evidence="3 4" key="1">
    <citation type="journal article" date="2010" name="Int. J. Syst. Evol. Microbiol.">
        <title>Bacillus horneckiae sp. nov., isolated from a spacecraft-assembly clean room.</title>
        <authorList>
            <person name="Vaishampayan P."/>
            <person name="Probst A."/>
            <person name="Krishnamurthi S."/>
            <person name="Ghosh S."/>
            <person name="Osman S."/>
            <person name="McDowall A."/>
            <person name="Ruckmani A."/>
            <person name="Mayilraj S."/>
            <person name="Venkateswaran K."/>
        </authorList>
    </citation>
    <scope>NUCLEOTIDE SEQUENCE [LARGE SCALE GENOMIC DNA]</scope>
    <source>
        <strain evidence="4">1PO1SC</strain>
    </source>
</reference>
<gene>
    <name evidence="3" type="ORF">CWS20_05300</name>
</gene>
<sequence>MKDQSVFELIHTMEKVTNRLIIQWNQSFNENLGITHILLLGQLKNNGKCRPIDLANYLGIAPSSITHLTDKLLSRKLIIRIADENDKRISYVAITENGLEILQKAQEEGYLLQMRTFEKLSAEERHQLLTIYNKLNNLLEKS</sequence>
<dbReference type="GO" id="GO:0006950">
    <property type="term" value="P:response to stress"/>
    <property type="evidence" value="ECO:0007669"/>
    <property type="project" value="TreeGrafter"/>
</dbReference>
<dbReference type="InterPro" id="IPR039422">
    <property type="entry name" value="MarR/SlyA-like"/>
</dbReference>
<keyword evidence="1" id="KW-0238">DNA-binding</keyword>
<dbReference type="PRINTS" id="PR00598">
    <property type="entry name" value="HTHMARR"/>
</dbReference>
<evidence type="ECO:0000313" key="3">
    <source>
        <dbReference type="EMBL" id="PKG30409.1"/>
    </source>
</evidence>
<dbReference type="PROSITE" id="PS50995">
    <property type="entry name" value="HTH_MARR_2"/>
    <property type="match status" value="1"/>
</dbReference>
<evidence type="ECO:0000256" key="1">
    <source>
        <dbReference type="ARBA" id="ARBA00023125"/>
    </source>
</evidence>
<dbReference type="RefSeq" id="WP_066199260.1">
    <property type="nucleotide sequence ID" value="NZ_CP194732.1"/>
</dbReference>
<comment type="caution">
    <text evidence="3">The sequence shown here is derived from an EMBL/GenBank/DDBJ whole genome shotgun (WGS) entry which is preliminary data.</text>
</comment>
<dbReference type="InterPro" id="IPR036390">
    <property type="entry name" value="WH_DNA-bd_sf"/>
</dbReference>
<protein>
    <submittedName>
        <fullName evidence="3">MarR family transcriptional regulator</fullName>
    </submittedName>
</protein>
<evidence type="ECO:0000259" key="2">
    <source>
        <dbReference type="PROSITE" id="PS50995"/>
    </source>
</evidence>
<accession>A0A2N0ZLM9</accession>
<evidence type="ECO:0000313" key="4">
    <source>
        <dbReference type="Proteomes" id="UP000233343"/>
    </source>
</evidence>
<keyword evidence="4" id="KW-1185">Reference proteome</keyword>
<dbReference type="Gene3D" id="1.10.10.10">
    <property type="entry name" value="Winged helix-like DNA-binding domain superfamily/Winged helix DNA-binding domain"/>
    <property type="match status" value="1"/>
</dbReference>
<dbReference type="InterPro" id="IPR036388">
    <property type="entry name" value="WH-like_DNA-bd_sf"/>
</dbReference>
<dbReference type="InterPro" id="IPR000835">
    <property type="entry name" value="HTH_MarR-typ"/>
</dbReference>
<proteinExistence type="predicted"/>